<evidence type="ECO:0000256" key="1">
    <source>
        <dbReference type="SAM" id="MobiDB-lite"/>
    </source>
</evidence>
<keyword evidence="3" id="KW-1185">Reference proteome</keyword>
<sequence length="49" mass="6075">MLFLTIQERNTDPDSERIKDRLDKTDKRQRWIGKFEPRNEQDRNPEEKT</sequence>
<dbReference type="EMBL" id="BHGK01000001">
    <property type="protein sequence ID" value="GCA67425.1"/>
    <property type="molecule type" value="Genomic_DNA"/>
</dbReference>
<evidence type="ECO:0000313" key="3">
    <source>
        <dbReference type="Proteomes" id="UP000265643"/>
    </source>
</evidence>
<reference evidence="3" key="1">
    <citation type="submission" date="2018-09" db="EMBL/GenBank/DDBJ databases">
        <title>Draft Genome Sequence of Mediterraneibacter sp. KCTC 15684.</title>
        <authorList>
            <person name="Kim J.S."/>
            <person name="Han K.I."/>
            <person name="Suh M.K."/>
            <person name="Lee K.C."/>
            <person name="Eom M.K."/>
            <person name="Lee J.H."/>
            <person name="Park S.H."/>
            <person name="Kang S.W."/>
            <person name="Park J.E."/>
            <person name="Oh B.S."/>
            <person name="Yu S.Y."/>
            <person name="Choi S.H."/>
            <person name="Lee D.H."/>
            <person name="Yoon H."/>
            <person name="Kim B."/>
            <person name="Yang S.J."/>
            <person name="Lee J.S."/>
        </authorList>
    </citation>
    <scope>NUCLEOTIDE SEQUENCE [LARGE SCALE GENOMIC DNA]</scope>
    <source>
        <strain evidence="3">KCTC 15684</strain>
    </source>
</reference>
<dbReference type="Proteomes" id="UP000265643">
    <property type="component" value="Unassembled WGS sequence"/>
</dbReference>
<feature type="region of interest" description="Disordered" evidence="1">
    <location>
        <begin position="1"/>
        <end position="49"/>
    </location>
</feature>
<dbReference type="AlphaFoldDB" id="A0A391P1U5"/>
<accession>A0A391P1U5</accession>
<comment type="caution">
    <text evidence="2">The sequence shown here is derived from an EMBL/GenBank/DDBJ whole genome shotgun (WGS) entry which is preliminary data.</text>
</comment>
<name>A0A391P1U5_9FIRM</name>
<gene>
    <name evidence="2" type="ORF">KGMB01110_18610</name>
</gene>
<feature type="compositionally biased region" description="Basic and acidic residues" evidence="1">
    <location>
        <begin position="9"/>
        <end position="49"/>
    </location>
</feature>
<evidence type="ECO:0000313" key="2">
    <source>
        <dbReference type="EMBL" id="GCA67425.1"/>
    </source>
</evidence>
<protein>
    <submittedName>
        <fullName evidence="2">Uncharacterized protein</fullName>
    </submittedName>
</protein>
<proteinExistence type="predicted"/>
<organism evidence="2 3">
    <name type="scientific">Mediterraneibacter butyricigenes</name>
    <dbReference type="NCBI Taxonomy" id="2316025"/>
    <lineage>
        <taxon>Bacteria</taxon>
        <taxon>Bacillati</taxon>
        <taxon>Bacillota</taxon>
        <taxon>Clostridia</taxon>
        <taxon>Lachnospirales</taxon>
        <taxon>Lachnospiraceae</taxon>
        <taxon>Mediterraneibacter</taxon>
    </lineage>
</organism>